<dbReference type="EMBL" id="OC855738">
    <property type="protein sequence ID" value="CAD7622562.1"/>
    <property type="molecule type" value="Genomic_DNA"/>
</dbReference>
<dbReference type="SUPFAM" id="SSF49265">
    <property type="entry name" value="Fibronectin type III"/>
    <property type="match status" value="1"/>
</dbReference>
<dbReference type="OrthoDB" id="6513570at2759"/>
<dbReference type="AlphaFoldDB" id="A0A7R9KGS8"/>
<evidence type="ECO:0000313" key="2">
    <source>
        <dbReference type="Proteomes" id="UP000759131"/>
    </source>
</evidence>
<reference evidence="1" key="1">
    <citation type="submission" date="2020-11" db="EMBL/GenBank/DDBJ databases">
        <authorList>
            <person name="Tran Van P."/>
        </authorList>
    </citation>
    <scope>NUCLEOTIDE SEQUENCE</scope>
</reference>
<sequence length="239" mass="27172">MTPDQKLLNGSQLLLECSLNNNTIEYDNNVYEVNSSMISFKFANQYYNEDKIRMISPTAAQLVVNEATIDDNGMYFCMLNISGLDHHPLVCVSHVLVGFKPQPVSNFKCISLHYRRLHCSWTPPPNPIPTSYHLEDSVHTASSSNYLVRGCGIATENSCEWTPDTTPPYRNTVLKFNLILTGQNQFGVNSEVFVVDHYSIIKPNIPKNVRPLEVSTDQIILVWKPPDYIEYDEDLLEVI</sequence>
<dbReference type="Proteomes" id="UP000759131">
    <property type="component" value="Unassembled WGS sequence"/>
</dbReference>
<proteinExistence type="predicted"/>
<dbReference type="InterPro" id="IPR013783">
    <property type="entry name" value="Ig-like_fold"/>
</dbReference>
<dbReference type="EMBL" id="CAJPIZ010001163">
    <property type="protein sequence ID" value="CAG2102992.1"/>
    <property type="molecule type" value="Genomic_DNA"/>
</dbReference>
<name>A0A7R9KGS8_9ACAR</name>
<protein>
    <submittedName>
        <fullName evidence="1">Uncharacterized protein</fullName>
    </submittedName>
</protein>
<gene>
    <name evidence="1" type="ORF">OSB1V03_LOCUS3025</name>
</gene>
<keyword evidence="2" id="KW-1185">Reference proteome</keyword>
<dbReference type="InterPro" id="IPR036116">
    <property type="entry name" value="FN3_sf"/>
</dbReference>
<organism evidence="1">
    <name type="scientific">Medioppia subpectinata</name>
    <dbReference type="NCBI Taxonomy" id="1979941"/>
    <lineage>
        <taxon>Eukaryota</taxon>
        <taxon>Metazoa</taxon>
        <taxon>Ecdysozoa</taxon>
        <taxon>Arthropoda</taxon>
        <taxon>Chelicerata</taxon>
        <taxon>Arachnida</taxon>
        <taxon>Acari</taxon>
        <taxon>Acariformes</taxon>
        <taxon>Sarcoptiformes</taxon>
        <taxon>Oribatida</taxon>
        <taxon>Brachypylina</taxon>
        <taxon>Oppioidea</taxon>
        <taxon>Oppiidae</taxon>
        <taxon>Medioppia</taxon>
    </lineage>
</organism>
<evidence type="ECO:0000313" key="1">
    <source>
        <dbReference type="EMBL" id="CAD7622562.1"/>
    </source>
</evidence>
<feature type="non-terminal residue" evidence="1">
    <location>
        <position position="239"/>
    </location>
</feature>
<dbReference type="Gene3D" id="2.60.40.10">
    <property type="entry name" value="Immunoglobulins"/>
    <property type="match status" value="2"/>
</dbReference>
<accession>A0A7R9KGS8</accession>